<protein>
    <submittedName>
        <fullName evidence="2">Uncharacterized protein</fullName>
    </submittedName>
</protein>
<organism evidence="2">
    <name type="scientific">Cacopsylla melanoneura</name>
    <dbReference type="NCBI Taxonomy" id="428564"/>
    <lineage>
        <taxon>Eukaryota</taxon>
        <taxon>Metazoa</taxon>
        <taxon>Ecdysozoa</taxon>
        <taxon>Arthropoda</taxon>
        <taxon>Hexapoda</taxon>
        <taxon>Insecta</taxon>
        <taxon>Pterygota</taxon>
        <taxon>Neoptera</taxon>
        <taxon>Paraneoptera</taxon>
        <taxon>Hemiptera</taxon>
        <taxon>Sternorrhyncha</taxon>
        <taxon>Psylloidea</taxon>
        <taxon>Psyllidae</taxon>
        <taxon>Psyllinae</taxon>
        <taxon>Cacopsylla</taxon>
    </lineage>
</organism>
<dbReference type="AlphaFoldDB" id="A0A8D8T0P1"/>
<dbReference type="EMBL" id="HBUF01249881">
    <property type="protein sequence ID" value="CAG6679716.1"/>
    <property type="molecule type" value="Transcribed_RNA"/>
</dbReference>
<evidence type="ECO:0000256" key="1">
    <source>
        <dbReference type="SAM" id="MobiDB-lite"/>
    </source>
</evidence>
<feature type="region of interest" description="Disordered" evidence="1">
    <location>
        <begin position="219"/>
        <end position="258"/>
    </location>
</feature>
<proteinExistence type="predicted"/>
<name>A0A8D8T0P1_9HEMI</name>
<accession>A0A8D8T0P1</accession>
<reference evidence="2" key="1">
    <citation type="submission" date="2021-05" db="EMBL/GenBank/DDBJ databases">
        <authorList>
            <person name="Alioto T."/>
            <person name="Alioto T."/>
            <person name="Gomez Garrido J."/>
        </authorList>
    </citation>
    <scope>NUCLEOTIDE SEQUENCE</scope>
</reference>
<evidence type="ECO:0000313" key="2">
    <source>
        <dbReference type="EMBL" id="CAG6679716.1"/>
    </source>
</evidence>
<sequence>MPAEDWKTMREDAPCWSLNSTRLRWNWNQSEFNWKRKPKPDWTWRDNWLKPMETLCPGRANMRPKPTPTLKKLKNLDASTPNVCKSKRNTLRLWSSRSTTWRNRSPACNLRWKFSSSIWRRPTTPPGNCRNVSSIWNASTLNSSPVWTKPCKYTSNANEICATALLRYRDSAMNWRRHENRRMPWLERTRNLPMTFTMPATPLLNSPVVSTNWKLNCADSRTKEKNSAPPTRKLKPDAKLRNNVPRDWPPSMPNSDMRLRRDCTRRTKKLNISANKPPSRLSNSPTVWLKLRPSLRPKLPESRRSCTCKSPNWKCLWMSLTRPTSSCRRPSRNSLSNSLTCKTTTTRPNVNWPLLWTNVLLLLARFNP</sequence>